<dbReference type="EMBL" id="AGCU01105889">
    <property type="status" value="NOT_ANNOTATED_CDS"/>
    <property type="molecule type" value="Genomic_DNA"/>
</dbReference>
<dbReference type="EMBL" id="AGCU01105894">
    <property type="status" value="NOT_ANNOTATED_CDS"/>
    <property type="molecule type" value="Genomic_DNA"/>
</dbReference>
<dbReference type="HOGENOM" id="CLU_2126783_0_0_1"/>
<dbReference type="AlphaFoldDB" id="K7FY81"/>
<reference evidence="3" key="1">
    <citation type="submission" date="2011-10" db="EMBL/GenBank/DDBJ databases">
        <authorList>
            <consortium name="Soft-shell Turtle Genome Consortium"/>
        </authorList>
    </citation>
    <scope>NUCLEOTIDE SEQUENCE [LARGE SCALE GENOMIC DNA]</scope>
    <source>
        <strain evidence="3">Daiwa-1</strain>
    </source>
</reference>
<proteinExistence type="predicted"/>
<dbReference type="EMBL" id="AGCU01105891">
    <property type="status" value="NOT_ANNOTATED_CDS"/>
    <property type="molecule type" value="Genomic_DNA"/>
</dbReference>
<accession>K7FY81</accession>
<organism evidence="2 3">
    <name type="scientific">Pelodiscus sinensis</name>
    <name type="common">Chinese softshell turtle</name>
    <name type="synonym">Trionyx sinensis</name>
    <dbReference type="NCBI Taxonomy" id="13735"/>
    <lineage>
        <taxon>Eukaryota</taxon>
        <taxon>Metazoa</taxon>
        <taxon>Chordata</taxon>
        <taxon>Craniata</taxon>
        <taxon>Vertebrata</taxon>
        <taxon>Euteleostomi</taxon>
        <taxon>Archelosauria</taxon>
        <taxon>Testudinata</taxon>
        <taxon>Testudines</taxon>
        <taxon>Cryptodira</taxon>
        <taxon>Trionychia</taxon>
        <taxon>Trionychidae</taxon>
        <taxon>Pelodiscus</taxon>
    </lineage>
</organism>
<feature type="region of interest" description="Disordered" evidence="1">
    <location>
        <begin position="80"/>
        <end position="114"/>
    </location>
</feature>
<evidence type="ECO:0000313" key="3">
    <source>
        <dbReference type="Proteomes" id="UP000007267"/>
    </source>
</evidence>
<dbReference type="EMBL" id="AGCU01105885">
    <property type="status" value="NOT_ANNOTATED_CDS"/>
    <property type="molecule type" value="Genomic_DNA"/>
</dbReference>
<reference evidence="2" key="3">
    <citation type="submission" date="2025-08" db="UniProtKB">
        <authorList>
            <consortium name="Ensembl"/>
        </authorList>
    </citation>
    <scope>IDENTIFICATION</scope>
</reference>
<dbReference type="Ensembl" id="ENSPSIT00000013054.1">
    <property type="protein sequence ID" value="ENSPSIP00000012991.1"/>
    <property type="gene ID" value="ENSPSIG00000011697.1"/>
</dbReference>
<reference evidence="3" key="2">
    <citation type="journal article" date="2013" name="Nat. Genet.">
        <title>The draft genomes of soft-shell turtle and green sea turtle yield insights into the development and evolution of the turtle-specific body plan.</title>
        <authorList>
            <person name="Wang Z."/>
            <person name="Pascual-Anaya J."/>
            <person name="Zadissa A."/>
            <person name="Li W."/>
            <person name="Niimura Y."/>
            <person name="Huang Z."/>
            <person name="Li C."/>
            <person name="White S."/>
            <person name="Xiong Z."/>
            <person name="Fang D."/>
            <person name="Wang B."/>
            <person name="Ming Y."/>
            <person name="Chen Y."/>
            <person name="Zheng Y."/>
            <person name="Kuraku S."/>
            <person name="Pignatelli M."/>
            <person name="Herrero J."/>
            <person name="Beal K."/>
            <person name="Nozawa M."/>
            <person name="Li Q."/>
            <person name="Wang J."/>
            <person name="Zhang H."/>
            <person name="Yu L."/>
            <person name="Shigenobu S."/>
            <person name="Wang J."/>
            <person name="Liu J."/>
            <person name="Flicek P."/>
            <person name="Searle S."/>
            <person name="Wang J."/>
            <person name="Kuratani S."/>
            <person name="Yin Y."/>
            <person name="Aken B."/>
            <person name="Zhang G."/>
            <person name="Irie N."/>
        </authorList>
    </citation>
    <scope>NUCLEOTIDE SEQUENCE [LARGE SCALE GENOMIC DNA]</scope>
    <source>
        <strain evidence="3">Daiwa-1</strain>
    </source>
</reference>
<protein>
    <submittedName>
        <fullName evidence="2">Uncharacterized protein</fullName>
    </submittedName>
</protein>
<evidence type="ECO:0000313" key="2">
    <source>
        <dbReference type="Ensembl" id="ENSPSIP00000012991.1"/>
    </source>
</evidence>
<keyword evidence="3" id="KW-1185">Reference proteome</keyword>
<dbReference type="Proteomes" id="UP000007267">
    <property type="component" value="Unassembled WGS sequence"/>
</dbReference>
<sequence length="114" mass="12123">PPPRQRPPHEAVAIEADEGHEGDGAVGGHVVGHPGQAGDRLGGGPVPPGQVIGDPEGQGEEVDEVDADGLPHLAILQEGQQGHQVARQPHTEHHAVHQRHQHKLHWVAPLTRPR</sequence>
<reference evidence="2" key="4">
    <citation type="submission" date="2025-09" db="UniProtKB">
        <authorList>
            <consortium name="Ensembl"/>
        </authorList>
    </citation>
    <scope>IDENTIFICATION</scope>
</reference>
<dbReference type="EMBL" id="AGCU01105888">
    <property type="status" value="NOT_ANNOTATED_CDS"/>
    <property type="molecule type" value="Genomic_DNA"/>
</dbReference>
<feature type="region of interest" description="Disordered" evidence="1">
    <location>
        <begin position="19"/>
        <end position="62"/>
    </location>
</feature>
<dbReference type="EMBL" id="AGCU01105892">
    <property type="status" value="NOT_ANNOTATED_CDS"/>
    <property type="molecule type" value="Genomic_DNA"/>
</dbReference>
<feature type="compositionally biased region" description="Basic residues" evidence="1">
    <location>
        <begin position="96"/>
        <end position="105"/>
    </location>
</feature>
<dbReference type="EMBL" id="AGCU01105893">
    <property type="status" value="NOT_ANNOTATED_CDS"/>
    <property type="molecule type" value="Genomic_DNA"/>
</dbReference>
<evidence type="ECO:0000256" key="1">
    <source>
        <dbReference type="SAM" id="MobiDB-lite"/>
    </source>
</evidence>
<dbReference type="EMBL" id="AGCU01105887">
    <property type="status" value="NOT_ANNOTATED_CDS"/>
    <property type="molecule type" value="Genomic_DNA"/>
</dbReference>
<dbReference type="EMBL" id="AGCU01105886">
    <property type="status" value="NOT_ANNOTATED_CDS"/>
    <property type="molecule type" value="Genomic_DNA"/>
</dbReference>
<name>K7FY81_PELSI</name>
<dbReference type="EMBL" id="AGCU01105890">
    <property type="status" value="NOT_ANNOTATED_CDS"/>
    <property type="molecule type" value="Genomic_DNA"/>
</dbReference>